<protein>
    <submittedName>
        <fullName evidence="2">Uncharacterized protein</fullName>
    </submittedName>
</protein>
<sequence>MSRIEPATVRCERPSTGSQRERADELFDEVSSALRDIEEPGVDPATALRRADRAFNTLHDHLKRGGTLPAPWNKARHR</sequence>
<keyword evidence="3" id="KW-1185">Reference proteome</keyword>
<comment type="caution">
    <text evidence="2">The sequence shown here is derived from an EMBL/GenBank/DDBJ whole genome shotgun (WGS) entry which is preliminary data.</text>
</comment>
<evidence type="ECO:0000313" key="2">
    <source>
        <dbReference type="EMBL" id="MDT0330103.1"/>
    </source>
</evidence>
<dbReference type="EMBL" id="JAVREP010000011">
    <property type="protein sequence ID" value="MDT0330103.1"/>
    <property type="molecule type" value="Genomic_DNA"/>
</dbReference>
<gene>
    <name evidence="2" type="ORF">RM479_16950</name>
</gene>
<feature type="region of interest" description="Disordered" evidence="1">
    <location>
        <begin position="1"/>
        <end position="24"/>
    </location>
</feature>
<dbReference type="RefSeq" id="WP_311512688.1">
    <property type="nucleotide sequence ID" value="NZ_JAVREP010000011.1"/>
</dbReference>
<dbReference type="Proteomes" id="UP001183390">
    <property type="component" value="Unassembled WGS sequence"/>
</dbReference>
<evidence type="ECO:0000313" key="3">
    <source>
        <dbReference type="Proteomes" id="UP001183390"/>
    </source>
</evidence>
<evidence type="ECO:0000256" key="1">
    <source>
        <dbReference type="SAM" id="MobiDB-lite"/>
    </source>
</evidence>
<name>A0ABU2MC02_9ACTN</name>
<reference evidence="3" key="1">
    <citation type="submission" date="2023-07" db="EMBL/GenBank/DDBJ databases">
        <title>30 novel species of actinomycetes from the DSMZ collection.</title>
        <authorList>
            <person name="Nouioui I."/>
        </authorList>
    </citation>
    <scope>NUCLEOTIDE SEQUENCE [LARGE SCALE GENOMIC DNA]</scope>
    <source>
        <strain evidence="3">DSM 44743</strain>
    </source>
</reference>
<proteinExistence type="predicted"/>
<accession>A0ABU2MC02</accession>
<organism evidence="2 3">
    <name type="scientific">Nocardiopsis lambiniae</name>
    <dbReference type="NCBI Taxonomy" id="3075539"/>
    <lineage>
        <taxon>Bacteria</taxon>
        <taxon>Bacillati</taxon>
        <taxon>Actinomycetota</taxon>
        <taxon>Actinomycetes</taxon>
        <taxon>Streptosporangiales</taxon>
        <taxon>Nocardiopsidaceae</taxon>
        <taxon>Nocardiopsis</taxon>
    </lineage>
</organism>